<evidence type="ECO:0000313" key="4">
    <source>
        <dbReference type="EMBL" id="GHF17621.1"/>
    </source>
</evidence>
<dbReference type="SUPFAM" id="SSF51261">
    <property type="entry name" value="Duplicated hybrid motif"/>
    <property type="match status" value="1"/>
</dbReference>
<dbReference type="InterPro" id="IPR016047">
    <property type="entry name" value="M23ase_b-sheet_dom"/>
</dbReference>
<evidence type="ECO:0000256" key="1">
    <source>
        <dbReference type="ARBA" id="ARBA00022729"/>
    </source>
</evidence>
<protein>
    <recommendedName>
        <fullName evidence="3">M23ase beta-sheet core domain-containing protein</fullName>
    </recommendedName>
</protein>
<dbReference type="EMBL" id="BNAI01000003">
    <property type="protein sequence ID" value="GHF17621.1"/>
    <property type="molecule type" value="Genomic_DNA"/>
</dbReference>
<evidence type="ECO:0000313" key="5">
    <source>
        <dbReference type="Proteomes" id="UP000617531"/>
    </source>
</evidence>
<keyword evidence="5" id="KW-1185">Reference proteome</keyword>
<dbReference type="CDD" id="cd12797">
    <property type="entry name" value="M23_peptidase"/>
    <property type="match status" value="1"/>
</dbReference>
<dbReference type="Proteomes" id="UP000617531">
    <property type="component" value="Unassembled WGS sequence"/>
</dbReference>
<accession>A0A8J3GR55</accession>
<dbReference type="Gene3D" id="2.70.70.10">
    <property type="entry name" value="Glucose Permease (Domain IIA)"/>
    <property type="match status" value="1"/>
</dbReference>
<dbReference type="PANTHER" id="PTHR21666">
    <property type="entry name" value="PEPTIDASE-RELATED"/>
    <property type="match status" value="1"/>
</dbReference>
<sequence>MNPFFRRVLTASVAGLCLAGIGALTVPAAVAAIQQAQIDATAQSFEVSASWANAVAVLEPERDEFAITEYTVVQWPLPANTTISSFFGYRSCEGCSTMHSGIDFTPGAGVPIEAIADGVVVASSVADGSWGVHVTIEHDVDGVTYRSAYAHMQSGSMTLEIGDRVERGQVIGRVGNTGQSFGAHLHFVIQTGDGTFINPLPWMREHVNIVE</sequence>
<comment type="caution">
    <text evidence="4">The sequence shown here is derived from an EMBL/GenBank/DDBJ whole genome shotgun (WGS) entry which is preliminary data.</text>
</comment>
<reference evidence="4" key="1">
    <citation type="journal article" date="2014" name="Int. J. Syst. Evol. Microbiol.">
        <title>Complete genome sequence of Corynebacterium casei LMG S-19264T (=DSM 44701T), isolated from a smear-ripened cheese.</title>
        <authorList>
            <consortium name="US DOE Joint Genome Institute (JGI-PGF)"/>
            <person name="Walter F."/>
            <person name="Albersmeier A."/>
            <person name="Kalinowski J."/>
            <person name="Ruckert C."/>
        </authorList>
    </citation>
    <scope>NUCLEOTIDE SEQUENCE</scope>
    <source>
        <strain evidence="4">CGMCC 1.16548</strain>
    </source>
</reference>
<feature type="chain" id="PRO_5035194517" description="M23ase beta-sheet core domain-containing protein" evidence="2">
    <location>
        <begin position="32"/>
        <end position="211"/>
    </location>
</feature>
<proteinExistence type="predicted"/>
<dbReference type="AlphaFoldDB" id="A0A8J3GR55"/>
<gene>
    <name evidence="4" type="ORF">GCM10011600_18040</name>
</gene>
<dbReference type="Pfam" id="PF01551">
    <property type="entry name" value="Peptidase_M23"/>
    <property type="match status" value="1"/>
</dbReference>
<feature type="signal peptide" evidence="2">
    <location>
        <begin position="1"/>
        <end position="31"/>
    </location>
</feature>
<dbReference type="GO" id="GO:0004222">
    <property type="term" value="F:metalloendopeptidase activity"/>
    <property type="evidence" value="ECO:0007669"/>
    <property type="project" value="TreeGrafter"/>
</dbReference>
<organism evidence="4 5">
    <name type="scientific">Pseudolysinimonas yzui</name>
    <dbReference type="NCBI Taxonomy" id="2708254"/>
    <lineage>
        <taxon>Bacteria</taxon>
        <taxon>Bacillati</taxon>
        <taxon>Actinomycetota</taxon>
        <taxon>Actinomycetes</taxon>
        <taxon>Micrococcales</taxon>
        <taxon>Microbacteriaceae</taxon>
        <taxon>Pseudolysinimonas</taxon>
    </lineage>
</organism>
<dbReference type="InterPro" id="IPR011055">
    <property type="entry name" value="Dup_hybrid_motif"/>
</dbReference>
<evidence type="ECO:0000259" key="3">
    <source>
        <dbReference type="Pfam" id="PF01551"/>
    </source>
</evidence>
<dbReference type="InterPro" id="IPR050570">
    <property type="entry name" value="Cell_wall_metabolism_enzyme"/>
</dbReference>
<evidence type="ECO:0000256" key="2">
    <source>
        <dbReference type="SAM" id="SignalP"/>
    </source>
</evidence>
<dbReference type="PANTHER" id="PTHR21666:SF289">
    <property type="entry name" value="L-ALA--D-GLU ENDOPEPTIDASE"/>
    <property type="match status" value="1"/>
</dbReference>
<reference evidence="4" key="2">
    <citation type="submission" date="2020-09" db="EMBL/GenBank/DDBJ databases">
        <authorList>
            <person name="Sun Q."/>
            <person name="Zhou Y."/>
        </authorList>
    </citation>
    <scope>NUCLEOTIDE SEQUENCE</scope>
    <source>
        <strain evidence="4">CGMCC 1.16548</strain>
    </source>
</reference>
<dbReference type="RefSeq" id="WP_191283159.1">
    <property type="nucleotide sequence ID" value="NZ_BNAI01000003.1"/>
</dbReference>
<name>A0A8J3GR55_9MICO</name>
<feature type="domain" description="M23ase beta-sheet core" evidence="3">
    <location>
        <begin position="98"/>
        <end position="199"/>
    </location>
</feature>
<keyword evidence="1 2" id="KW-0732">Signal</keyword>